<dbReference type="PANTHER" id="PTHR21230:SF26">
    <property type="entry name" value="VESICLE TRANSPORT THROUGH INTERACTION WITH T-SNARES HOMOLOG 1A"/>
    <property type="match status" value="1"/>
</dbReference>
<dbReference type="GO" id="GO:0005484">
    <property type="term" value="F:SNAP receptor activity"/>
    <property type="evidence" value="ECO:0007669"/>
    <property type="project" value="TreeGrafter"/>
</dbReference>
<dbReference type="GO" id="GO:0031902">
    <property type="term" value="C:late endosome membrane"/>
    <property type="evidence" value="ECO:0007669"/>
    <property type="project" value="TreeGrafter"/>
</dbReference>
<evidence type="ECO:0000256" key="1">
    <source>
        <dbReference type="ARBA" id="ARBA00004211"/>
    </source>
</evidence>
<keyword evidence="7 9" id="KW-0175">Coiled coil</keyword>
<dbReference type="Pfam" id="PF05008">
    <property type="entry name" value="V-SNARE"/>
    <property type="match status" value="1"/>
</dbReference>
<reference evidence="12" key="1">
    <citation type="submission" date="2023-02" db="EMBL/GenBank/DDBJ databases">
        <title>Mating type loci evolution in Malassezia.</title>
        <authorList>
            <person name="Coelho M.A."/>
        </authorList>
    </citation>
    <scope>NUCLEOTIDE SEQUENCE</scope>
    <source>
        <strain evidence="12">CBS 14136</strain>
    </source>
</reference>
<dbReference type="InterPro" id="IPR038407">
    <property type="entry name" value="v-SNARE_N_sf"/>
</dbReference>
<sequence>MAELFESYYTDFSQLLRRAEERISIDLNKLSASARRSALQEAESEMEEAQDLLVQMEIEIQSFPQSVRDRYTSQLGSSKHGLEALRRRLRAAQRPGGDHNGLPVDHYTDQGNPAGANTSQRQRLLQGTSVLEQGTERLNASTRLAMETEDIGANILQDLRSQREQIEHSRDTVRFQLSGI</sequence>
<feature type="region of interest" description="Disordered" evidence="10">
    <location>
        <begin position="93"/>
        <end position="120"/>
    </location>
</feature>
<keyword evidence="3" id="KW-0813">Transport</keyword>
<dbReference type="GO" id="GO:0005789">
    <property type="term" value="C:endoplasmic reticulum membrane"/>
    <property type="evidence" value="ECO:0007669"/>
    <property type="project" value="TreeGrafter"/>
</dbReference>
<dbReference type="CDD" id="cd15862">
    <property type="entry name" value="SNARE_Vti1"/>
    <property type="match status" value="1"/>
</dbReference>
<feature type="compositionally biased region" description="Polar residues" evidence="10">
    <location>
        <begin position="109"/>
        <end position="120"/>
    </location>
</feature>
<accession>A0AAF0F7M3</accession>
<dbReference type="Pfam" id="PF12352">
    <property type="entry name" value="V-SNARE_C"/>
    <property type="match status" value="1"/>
</dbReference>
<dbReference type="InterPro" id="IPR007705">
    <property type="entry name" value="Vesicle_trsprt_v-SNARE_N"/>
</dbReference>
<evidence type="ECO:0000256" key="6">
    <source>
        <dbReference type="ARBA" id="ARBA00022989"/>
    </source>
</evidence>
<keyword evidence="4" id="KW-0812">Transmembrane</keyword>
<dbReference type="GO" id="GO:0005794">
    <property type="term" value="C:Golgi apparatus"/>
    <property type="evidence" value="ECO:0007669"/>
    <property type="project" value="TreeGrafter"/>
</dbReference>
<keyword evidence="13" id="KW-1185">Reference proteome</keyword>
<name>A0AAF0F7M3_9BASI</name>
<comment type="subcellular location">
    <subcellularLocation>
        <location evidence="1">Membrane</location>
        <topology evidence="1">Single-pass type IV membrane protein</topology>
    </subcellularLocation>
</comment>
<evidence type="ECO:0000256" key="3">
    <source>
        <dbReference type="ARBA" id="ARBA00022448"/>
    </source>
</evidence>
<feature type="domain" description="Vesicle transport v-SNARE N-terminal" evidence="11">
    <location>
        <begin position="1"/>
        <end position="92"/>
    </location>
</feature>
<comment type="similarity">
    <text evidence="2">Belongs to the VTI1 family.</text>
</comment>
<gene>
    <name evidence="12" type="primary">vti1</name>
    <name evidence="12" type="ORF">MPSI1_000962</name>
</gene>
<keyword evidence="6" id="KW-1133">Transmembrane helix</keyword>
<dbReference type="GO" id="GO:0000149">
    <property type="term" value="F:SNARE binding"/>
    <property type="evidence" value="ECO:0007669"/>
    <property type="project" value="TreeGrafter"/>
</dbReference>
<dbReference type="AlphaFoldDB" id="A0AAF0F7M3"/>
<dbReference type="SUPFAM" id="SSF58038">
    <property type="entry name" value="SNARE fusion complex"/>
    <property type="match status" value="1"/>
</dbReference>
<dbReference type="GO" id="GO:0016236">
    <property type="term" value="P:macroautophagy"/>
    <property type="evidence" value="ECO:0007669"/>
    <property type="project" value="TreeGrafter"/>
</dbReference>
<evidence type="ECO:0000256" key="10">
    <source>
        <dbReference type="SAM" id="MobiDB-lite"/>
    </source>
</evidence>
<dbReference type="FunFam" id="1.20.5.110:FF:000002">
    <property type="entry name" value="Vesicle transport through interaction with t-SNAREsB"/>
    <property type="match status" value="1"/>
</dbReference>
<evidence type="ECO:0000313" key="12">
    <source>
        <dbReference type="EMBL" id="WFD42320.1"/>
    </source>
</evidence>
<dbReference type="SUPFAM" id="SSF47661">
    <property type="entry name" value="t-snare proteins"/>
    <property type="match status" value="1"/>
</dbReference>
<dbReference type="GO" id="GO:0042147">
    <property type="term" value="P:retrograde transport, endosome to Golgi"/>
    <property type="evidence" value="ECO:0007669"/>
    <property type="project" value="TreeGrafter"/>
</dbReference>
<protein>
    <submittedName>
        <fullName evidence="12">t-SNARE VTI1</fullName>
    </submittedName>
</protein>
<evidence type="ECO:0000256" key="2">
    <source>
        <dbReference type="ARBA" id="ARBA00006108"/>
    </source>
</evidence>
<dbReference type="GO" id="GO:0006886">
    <property type="term" value="P:intracellular protein transport"/>
    <property type="evidence" value="ECO:0007669"/>
    <property type="project" value="InterPro"/>
</dbReference>
<evidence type="ECO:0000256" key="7">
    <source>
        <dbReference type="ARBA" id="ARBA00023054"/>
    </source>
</evidence>
<evidence type="ECO:0000256" key="9">
    <source>
        <dbReference type="SAM" id="Coils"/>
    </source>
</evidence>
<proteinExistence type="inferred from homology"/>
<evidence type="ECO:0000256" key="8">
    <source>
        <dbReference type="ARBA" id="ARBA00023136"/>
    </source>
</evidence>
<dbReference type="InterPro" id="IPR010989">
    <property type="entry name" value="SNARE"/>
</dbReference>
<dbReference type="PANTHER" id="PTHR21230">
    <property type="entry name" value="VESICLE TRANSPORT V-SNARE PROTEIN VTI1-RELATED"/>
    <property type="match status" value="1"/>
</dbReference>
<dbReference type="Proteomes" id="UP001214628">
    <property type="component" value="Chromosome 1"/>
</dbReference>
<evidence type="ECO:0000256" key="5">
    <source>
        <dbReference type="ARBA" id="ARBA00022927"/>
    </source>
</evidence>
<dbReference type="Gene3D" id="1.20.58.400">
    <property type="entry name" value="t-snare proteins"/>
    <property type="match status" value="1"/>
</dbReference>
<organism evidence="12 13">
    <name type="scientific">Malassezia psittaci</name>
    <dbReference type="NCBI Taxonomy" id="1821823"/>
    <lineage>
        <taxon>Eukaryota</taxon>
        <taxon>Fungi</taxon>
        <taxon>Dikarya</taxon>
        <taxon>Basidiomycota</taxon>
        <taxon>Ustilaginomycotina</taxon>
        <taxon>Malasseziomycetes</taxon>
        <taxon>Malasseziales</taxon>
        <taxon>Malasseziaceae</taxon>
        <taxon>Malassezia</taxon>
    </lineage>
</organism>
<dbReference type="GO" id="GO:0006891">
    <property type="term" value="P:intra-Golgi vesicle-mediated transport"/>
    <property type="evidence" value="ECO:0007669"/>
    <property type="project" value="TreeGrafter"/>
</dbReference>
<dbReference type="GO" id="GO:0005829">
    <property type="term" value="C:cytosol"/>
    <property type="evidence" value="ECO:0007669"/>
    <property type="project" value="GOC"/>
</dbReference>
<evidence type="ECO:0000259" key="11">
    <source>
        <dbReference type="Pfam" id="PF05008"/>
    </source>
</evidence>
<dbReference type="Gene3D" id="1.20.5.110">
    <property type="match status" value="1"/>
</dbReference>
<dbReference type="GO" id="GO:0006896">
    <property type="term" value="P:Golgi to vacuole transport"/>
    <property type="evidence" value="ECO:0007669"/>
    <property type="project" value="TreeGrafter"/>
</dbReference>
<keyword evidence="5" id="KW-0653">Protein transport</keyword>
<dbReference type="GO" id="GO:0012507">
    <property type="term" value="C:ER to Golgi transport vesicle membrane"/>
    <property type="evidence" value="ECO:0007669"/>
    <property type="project" value="TreeGrafter"/>
</dbReference>
<dbReference type="EMBL" id="CP118375">
    <property type="protein sequence ID" value="WFD42320.1"/>
    <property type="molecule type" value="Genomic_DNA"/>
</dbReference>
<feature type="coiled-coil region" evidence="9">
    <location>
        <begin position="32"/>
        <end position="59"/>
    </location>
</feature>
<keyword evidence="8" id="KW-0472">Membrane</keyword>
<dbReference type="GO" id="GO:0031201">
    <property type="term" value="C:SNARE complex"/>
    <property type="evidence" value="ECO:0007669"/>
    <property type="project" value="TreeGrafter"/>
</dbReference>
<evidence type="ECO:0000313" key="13">
    <source>
        <dbReference type="Proteomes" id="UP001214628"/>
    </source>
</evidence>
<evidence type="ECO:0000256" key="4">
    <source>
        <dbReference type="ARBA" id="ARBA00022692"/>
    </source>
</evidence>
<dbReference type="GO" id="GO:0048280">
    <property type="term" value="P:vesicle fusion with Golgi apparatus"/>
    <property type="evidence" value="ECO:0007669"/>
    <property type="project" value="TreeGrafter"/>
</dbReference>